<dbReference type="SUPFAM" id="SSF52096">
    <property type="entry name" value="ClpP/crotonase"/>
    <property type="match status" value="1"/>
</dbReference>
<dbReference type="PANTHER" id="PTHR23309:SF51">
    <property type="entry name" value="3-HYDROXYACYL-COA DEHYDROGENASE-RELATED"/>
    <property type="match status" value="1"/>
</dbReference>
<dbReference type="FunFam" id="3.90.226.10:FF:000009">
    <property type="entry name" value="Carnitinyl-CoA dehydratase"/>
    <property type="match status" value="1"/>
</dbReference>
<dbReference type="RefSeq" id="WP_150784905.1">
    <property type="nucleotide sequence ID" value="NZ_CABVII010000025.1"/>
</dbReference>
<dbReference type="GO" id="GO:0006635">
    <property type="term" value="P:fatty acid beta-oxidation"/>
    <property type="evidence" value="ECO:0007669"/>
    <property type="project" value="UniProtKB-UniPathway"/>
</dbReference>
<dbReference type="SUPFAM" id="SSF48179">
    <property type="entry name" value="6-phosphogluconate dehydrogenase C-terminal domain-like"/>
    <property type="match status" value="2"/>
</dbReference>
<dbReference type="PANTHER" id="PTHR23309">
    <property type="entry name" value="3-HYDROXYACYL-COA DEHYROGENASE"/>
    <property type="match status" value="1"/>
</dbReference>
<evidence type="ECO:0000256" key="6">
    <source>
        <dbReference type="ARBA" id="ARBA00023002"/>
    </source>
</evidence>
<comment type="pathway">
    <text evidence="2">Lipid metabolism; fatty acid beta-oxidation.</text>
</comment>
<keyword evidence="9" id="KW-0576">Peroxisome</keyword>
<evidence type="ECO:0000256" key="5">
    <source>
        <dbReference type="ARBA" id="ARBA00022963"/>
    </source>
</evidence>
<dbReference type="Pfam" id="PF00725">
    <property type="entry name" value="3HCDH"/>
    <property type="match status" value="2"/>
</dbReference>
<dbReference type="AlphaFoldDB" id="A0A5E7NP87"/>
<feature type="domain" description="3-hydroxyacyl-CoA dehydrogenase C-terminal" evidence="14">
    <location>
        <begin position="481"/>
        <end position="574"/>
    </location>
</feature>
<keyword evidence="10" id="KW-0413">Isomerase</keyword>
<dbReference type="EMBL" id="CABVII010000025">
    <property type="protein sequence ID" value="VVP38257.1"/>
    <property type="molecule type" value="Genomic_DNA"/>
</dbReference>
<evidence type="ECO:0000256" key="3">
    <source>
        <dbReference type="ARBA" id="ARBA00005254"/>
    </source>
</evidence>
<dbReference type="Proteomes" id="UP000385207">
    <property type="component" value="Unassembled WGS sequence"/>
</dbReference>
<feature type="domain" description="3-hydroxyacyl-CoA dehydrogenase NAD binding" evidence="15">
    <location>
        <begin position="300"/>
        <end position="476"/>
    </location>
</feature>
<dbReference type="GO" id="GO:0016853">
    <property type="term" value="F:isomerase activity"/>
    <property type="evidence" value="ECO:0007669"/>
    <property type="project" value="UniProtKB-KW"/>
</dbReference>
<evidence type="ECO:0000256" key="11">
    <source>
        <dbReference type="ARBA" id="ARBA00023239"/>
    </source>
</evidence>
<dbReference type="Gene3D" id="3.40.50.720">
    <property type="entry name" value="NAD(P)-binding Rossmann-like Domain"/>
    <property type="match status" value="1"/>
</dbReference>
<dbReference type="Gene3D" id="1.10.1040.50">
    <property type="match status" value="1"/>
</dbReference>
<dbReference type="UniPathway" id="UPA00659"/>
<evidence type="ECO:0000256" key="9">
    <source>
        <dbReference type="ARBA" id="ARBA00023140"/>
    </source>
</evidence>
<evidence type="ECO:0000313" key="16">
    <source>
        <dbReference type="EMBL" id="VVP38257.1"/>
    </source>
</evidence>
<proteinExistence type="inferred from homology"/>
<keyword evidence="5" id="KW-0442">Lipid degradation</keyword>
<dbReference type="InterPro" id="IPR008927">
    <property type="entry name" value="6-PGluconate_DH-like_C_sf"/>
</dbReference>
<dbReference type="GO" id="GO:0003857">
    <property type="term" value="F:(3S)-3-hydroxyacyl-CoA dehydrogenase (NAD+) activity"/>
    <property type="evidence" value="ECO:0007669"/>
    <property type="project" value="UniProtKB-EC"/>
</dbReference>
<keyword evidence="11" id="KW-0456">Lyase</keyword>
<comment type="catalytic activity">
    <reaction evidence="13">
        <text>a (3S)-3-hydroxyacyl-CoA + NAD(+) = a 3-oxoacyl-CoA + NADH + H(+)</text>
        <dbReference type="Rhea" id="RHEA:22432"/>
        <dbReference type="ChEBI" id="CHEBI:15378"/>
        <dbReference type="ChEBI" id="CHEBI:57318"/>
        <dbReference type="ChEBI" id="CHEBI:57540"/>
        <dbReference type="ChEBI" id="CHEBI:57945"/>
        <dbReference type="ChEBI" id="CHEBI:90726"/>
        <dbReference type="EC" id="1.1.1.35"/>
    </reaction>
</comment>
<evidence type="ECO:0000256" key="2">
    <source>
        <dbReference type="ARBA" id="ARBA00005005"/>
    </source>
</evidence>
<keyword evidence="7" id="KW-0520">NAD</keyword>
<reference evidence="16 17" key="1">
    <citation type="submission" date="2019-09" db="EMBL/GenBank/DDBJ databases">
        <authorList>
            <person name="Chandra G."/>
            <person name="Truman W A."/>
        </authorList>
    </citation>
    <scope>NUCLEOTIDE SEQUENCE [LARGE SCALE GENOMIC DNA]</scope>
    <source>
        <strain evidence="16">PS862</strain>
    </source>
</reference>
<evidence type="ECO:0000256" key="7">
    <source>
        <dbReference type="ARBA" id="ARBA00023027"/>
    </source>
</evidence>
<dbReference type="GO" id="GO:0070403">
    <property type="term" value="F:NAD+ binding"/>
    <property type="evidence" value="ECO:0007669"/>
    <property type="project" value="InterPro"/>
</dbReference>
<evidence type="ECO:0000259" key="15">
    <source>
        <dbReference type="Pfam" id="PF02737"/>
    </source>
</evidence>
<evidence type="ECO:0000256" key="4">
    <source>
        <dbReference type="ARBA" id="ARBA00022832"/>
    </source>
</evidence>
<dbReference type="FunFam" id="3.40.50.720:FF:000009">
    <property type="entry name" value="Fatty oxidation complex, alpha subunit"/>
    <property type="match status" value="1"/>
</dbReference>
<dbReference type="InterPro" id="IPR036291">
    <property type="entry name" value="NAD(P)-bd_dom_sf"/>
</dbReference>
<dbReference type="FunFam" id="1.10.1040.50:FF:000006">
    <property type="entry name" value="Peroxisomal bifunctional enzyme"/>
    <property type="match status" value="1"/>
</dbReference>
<keyword evidence="12" id="KW-0511">Multifunctional enzyme</keyword>
<evidence type="ECO:0000256" key="10">
    <source>
        <dbReference type="ARBA" id="ARBA00023235"/>
    </source>
</evidence>
<dbReference type="OrthoDB" id="5389341at2"/>
<organism evidence="16 17">
    <name type="scientific">Pseudomonas fluorescens</name>
    <dbReference type="NCBI Taxonomy" id="294"/>
    <lineage>
        <taxon>Bacteria</taxon>
        <taxon>Pseudomonadati</taxon>
        <taxon>Pseudomonadota</taxon>
        <taxon>Gammaproteobacteria</taxon>
        <taxon>Pseudomonadales</taxon>
        <taxon>Pseudomonadaceae</taxon>
        <taxon>Pseudomonas</taxon>
    </lineage>
</organism>
<accession>A0A5E7NP87</accession>
<keyword evidence="6" id="KW-0560">Oxidoreductase</keyword>
<evidence type="ECO:0000256" key="13">
    <source>
        <dbReference type="ARBA" id="ARBA00049556"/>
    </source>
</evidence>
<evidence type="ECO:0000256" key="1">
    <source>
        <dbReference type="ARBA" id="ARBA00004275"/>
    </source>
</evidence>
<dbReference type="Gene3D" id="3.90.226.10">
    <property type="entry name" value="2-enoyl-CoA Hydratase, Chain A, domain 1"/>
    <property type="match status" value="1"/>
</dbReference>
<dbReference type="CDD" id="cd06558">
    <property type="entry name" value="crotonase-like"/>
    <property type="match status" value="1"/>
</dbReference>
<dbReference type="GO" id="GO:0004300">
    <property type="term" value="F:enoyl-CoA hydratase activity"/>
    <property type="evidence" value="ECO:0007669"/>
    <property type="project" value="UniProtKB-ARBA"/>
</dbReference>
<dbReference type="Pfam" id="PF02737">
    <property type="entry name" value="3HCDH_N"/>
    <property type="match status" value="1"/>
</dbReference>
<evidence type="ECO:0000256" key="12">
    <source>
        <dbReference type="ARBA" id="ARBA00023268"/>
    </source>
</evidence>
<keyword evidence="4" id="KW-0276">Fatty acid metabolism</keyword>
<protein>
    <submittedName>
        <fullName evidence="16">Fatty acid oxidation complex subunit alpha</fullName>
    </submittedName>
</protein>
<keyword evidence="8" id="KW-0443">Lipid metabolism</keyword>
<dbReference type="InterPro" id="IPR006176">
    <property type="entry name" value="3-OHacyl-CoA_DH_NAD-bd"/>
</dbReference>
<feature type="domain" description="3-hydroxyacyl-CoA dehydrogenase C-terminal" evidence="14">
    <location>
        <begin position="609"/>
        <end position="698"/>
    </location>
</feature>
<dbReference type="SUPFAM" id="SSF51735">
    <property type="entry name" value="NAD(P)-binding Rossmann-fold domains"/>
    <property type="match status" value="1"/>
</dbReference>
<dbReference type="InterPro" id="IPR006108">
    <property type="entry name" value="3HC_DH_C"/>
</dbReference>
<evidence type="ECO:0000259" key="14">
    <source>
        <dbReference type="Pfam" id="PF00725"/>
    </source>
</evidence>
<dbReference type="Pfam" id="PF00378">
    <property type="entry name" value="ECH_1"/>
    <property type="match status" value="1"/>
</dbReference>
<evidence type="ECO:0000256" key="8">
    <source>
        <dbReference type="ARBA" id="ARBA00023098"/>
    </source>
</evidence>
<evidence type="ECO:0000313" key="17">
    <source>
        <dbReference type="Proteomes" id="UP000385207"/>
    </source>
</evidence>
<sequence length="704" mass="75919">MSALIHYQVDSQLALIGLSHAPVNALGQAMRAELLQAFEQAAADPAVHAIIVHGHGLPFSAGADINEFGNSAAFASPHLPDILQRLEQLDKPLIAAISGLALGGGLELALACGYRIGEPNARFGLPEVKLGLIPGAGGTQRLPRLIGAAQALEMIASGQPINARQALEQGLLERLAGSAESLLDEARAWARELLACHAPARPCPAYPNPASGLPDDFFIQYRSANERRWKGQLAPQQVLAALEAACTLPLAEGLAQEAELFRQVESSSQSESLRHVFFAEREVGKLPGVDAQTPIRPINKVAIIGAGTMGGGIAMCFANAGIAVTLLELKPEALDRGLLQIRNNYQISVKRGKLTAEQLEQRMELLHGTLDYAEIADADLVIEAVFESLAVKQQVFRTLDEVCKPGAILASNTSTLDVDAIAAVTRRPQDVVGLHFFSPANVMRLLEVVRGQATAADALATTLKIAKHIGKIPVVSGVCFGFIGNRMLEPYSREAHRLLLEGASPAQVDKVLTDLGLAMGLFSMSDLAGIDVGFLVRESRRDVIEQDPGYCKVADALYALGRYGQKTARGFYIYQGRERVEDPETVTIAEDIAGDLGIERRAISDQEIHDRCLLMLINEGIQLLDEGIAQRSSDIDLVWINGYGFPAWRGGPLHYAETLGLDVLLSRIQHYRQSLGAYGQMWLQPAPLLERLVAAGKTRIEKIC</sequence>
<comment type="similarity">
    <text evidence="3">Belongs to the enoyl-CoA hydratase/isomerase family.</text>
</comment>
<name>A0A5E7NP87_PSEFL</name>
<dbReference type="InterPro" id="IPR029045">
    <property type="entry name" value="ClpP/crotonase-like_dom_sf"/>
</dbReference>
<gene>
    <name evidence="16" type="primary">fadJ_4</name>
    <name evidence="16" type="ORF">PS862_04739</name>
</gene>
<comment type="subcellular location">
    <subcellularLocation>
        <location evidence="1">Peroxisome</location>
    </subcellularLocation>
</comment>
<dbReference type="InterPro" id="IPR001753">
    <property type="entry name" value="Enoyl-CoA_hydra/iso"/>
</dbReference>